<reference evidence="1 2" key="1">
    <citation type="submission" date="2017-11" db="EMBL/GenBank/DDBJ databases">
        <title>Genome sequence of Lysinibacillus sphaericus, a lignin-degrading bacteria isolated from municipal solid waste soil.</title>
        <authorList>
            <person name="Persinoti G.F."/>
            <person name="Paixao D.A."/>
            <person name="Bugg T.D."/>
            <person name="Squina F.M."/>
        </authorList>
    </citation>
    <scope>NUCLEOTIDE SEQUENCE [LARGE SCALE GENOMIC DNA]</scope>
    <source>
        <strain evidence="1 2">A1</strain>
    </source>
</reference>
<dbReference type="Proteomes" id="UP000237319">
    <property type="component" value="Unassembled WGS sequence"/>
</dbReference>
<evidence type="ECO:0000313" key="1">
    <source>
        <dbReference type="EMBL" id="POZ56776.1"/>
    </source>
</evidence>
<evidence type="ECO:0000313" key="2">
    <source>
        <dbReference type="Proteomes" id="UP000237319"/>
    </source>
</evidence>
<gene>
    <name evidence="1" type="ORF">LYSIN_01559</name>
</gene>
<organism evidence="1 2">
    <name type="scientific">Lysinibacillus sphaericus</name>
    <name type="common">Bacillus sphaericus</name>
    <dbReference type="NCBI Taxonomy" id="1421"/>
    <lineage>
        <taxon>Bacteria</taxon>
        <taxon>Bacillati</taxon>
        <taxon>Bacillota</taxon>
        <taxon>Bacilli</taxon>
        <taxon>Bacillales</taxon>
        <taxon>Bacillaceae</taxon>
        <taxon>Lysinibacillus</taxon>
    </lineage>
</organism>
<dbReference type="AlphaFoldDB" id="A0A2S5D131"/>
<dbReference type="InterPro" id="IPR035945">
    <property type="entry name" value="YhaI-like_sf"/>
</dbReference>
<accession>A0A2S5D131</accession>
<comment type="caution">
    <text evidence="1">The sequence shown here is derived from an EMBL/GenBank/DDBJ whole genome shotgun (WGS) entry which is preliminary data.</text>
</comment>
<sequence length="116" mass="13679">MDKELLERLDFIEFRQELLFENTDWSRLLFENKVTKEQQDNIFDLFDALRKEIGSGEAVSSTSYESEIYRIIPQCENSYHFAESIAQTLHESGRWDEVFVALYGHAPKFQTYLGQS</sequence>
<keyword evidence="2" id="KW-1185">Reference proteome</keyword>
<dbReference type="SUPFAM" id="SSF109915">
    <property type="entry name" value="Hypothetical protein YhaI"/>
    <property type="match status" value="1"/>
</dbReference>
<dbReference type="EMBL" id="PGLV01000001">
    <property type="protein sequence ID" value="POZ56776.1"/>
    <property type="molecule type" value="Genomic_DNA"/>
</dbReference>
<evidence type="ECO:0008006" key="3">
    <source>
        <dbReference type="Google" id="ProtNLM"/>
    </source>
</evidence>
<proteinExistence type="predicted"/>
<protein>
    <recommendedName>
        <fullName evidence="3">DUF1878 domain-containing protein</fullName>
    </recommendedName>
</protein>
<name>A0A2S5D131_LYSSH</name>
<dbReference type="RefSeq" id="WP_258041038.1">
    <property type="nucleotide sequence ID" value="NZ_PGLV01000001.1"/>
</dbReference>